<dbReference type="AlphaFoldDB" id="A0A6L2KZH8"/>
<dbReference type="EMBL" id="BKCJ010003432">
    <property type="protein sequence ID" value="GEU55053.1"/>
    <property type="molecule type" value="Genomic_DNA"/>
</dbReference>
<protein>
    <submittedName>
        <fullName evidence="2">Uncharacterized protein</fullName>
    </submittedName>
</protein>
<accession>A0A6L2KZH8</accession>
<evidence type="ECO:0000256" key="1">
    <source>
        <dbReference type="SAM" id="SignalP"/>
    </source>
</evidence>
<name>A0A6L2KZH8_TANCI</name>
<evidence type="ECO:0000313" key="2">
    <source>
        <dbReference type="EMBL" id="GEU55053.1"/>
    </source>
</evidence>
<keyword evidence="1" id="KW-0732">Signal</keyword>
<organism evidence="2">
    <name type="scientific">Tanacetum cinerariifolium</name>
    <name type="common">Dalmatian daisy</name>
    <name type="synonym">Chrysanthemum cinerariifolium</name>
    <dbReference type="NCBI Taxonomy" id="118510"/>
    <lineage>
        <taxon>Eukaryota</taxon>
        <taxon>Viridiplantae</taxon>
        <taxon>Streptophyta</taxon>
        <taxon>Embryophyta</taxon>
        <taxon>Tracheophyta</taxon>
        <taxon>Spermatophyta</taxon>
        <taxon>Magnoliopsida</taxon>
        <taxon>eudicotyledons</taxon>
        <taxon>Gunneridae</taxon>
        <taxon>Pentapetalae</taxon>
        <taxon>asterids</taxon>
        <taxon>campanulids</taxon>
        <taxon>Asterales</taxon>
        <taxon>Asteraceae</taxon>
        <taxon>Asteroideae</taxon>
        <taxon>Anthemideae</taxon>
        <taxon>Anthemidinae</taxon>
        <taxon>Tanacetum</taxon>
    </lineage>
</organism>
<reference evidence="2" key="1">
    <citation type="journal article" date="2019" name="Sci. Rep.">
        <title>Draft genome of Tanacetum cinerariifolium, the natural source of mosquito coil.</title>
        <authorList>
            <person name="Yamashiro T."/>
            <person name="Shiraishi A."/>
            <person name="Satake H."/>
            <person name="Nakayama K."/>
        </authorList>
    </citation>
    <scope>NUCLEOTIDE SEQUENCE</scope>
</reference>
<gene>
    <name evidence="2" type="ORF">Tci_027031</name>
</gene>
<proteinExistence type="predicted"/>
<feature type="signal peptide" evidence="1">
    <location>
        <begin position="1"/>
        <end position="24"/>
    </location>
</feature>
<sequence>MAGGTMHVFYSVLVSLLFMSSLHGRSNLMNTKMVALLPLLKELVRAAESDAMKDQLIVLFERELVDIEKAARLLLMERETQIKVDEKTGFILRMRNHVVV</sequence>
<feature type="chain" id="PRO_5027070684" evidence="1">
    <location>
        <begin position="25"/>
        <end position="100"/>
    </location>
</feature>
<comment type="caution">
    <text evidence="2">The sequence shown here is derived from an EMBL/GenBank/DDBJ whole genome shotgun (WGS) entry which is preliminary data.</text>
</comment>